<protein>
    <recommendedName>
        <fullName evidence="3">F-box domain-containing protein</fullName>
    </recommendedName>
</protein>
<keyword evidence="2" id="KW-1185">Reference proteome</keyword>
<feature type="non-terminal residue" evidence="1">
    <location>
        <position position="264"/>
    </location>
</feature>
<evidence type="ECO:0000313" key="2">
    <source>
        <dbReference type="Proteomes" id="UP000807306"/>
    </source>
</evidence>
<proteinExistence type="predicted"/>
<dbReference type="OrthoDB" id="3071455at2759"/>
<dbReference type="AlphaFoldDB" id="A0A9P6JQE3"/>
<comment type="caution">
    <text evidence="1">The sequence shown here is derived from an EMBL/GenBank/DDBJ whole genome shotgun (WGS) entry which is preliminary data.</text>
</comment>
<evidence type="ECO:0008006" key="3">
    <source>
        <dbReference type="Google" id="ProtNLM"/>
    </source>
</evidence>
<evidence type="ECO:0000313" key="1">
    <source>
        <dbReference type="EMBL" id="KAF9528649.1"/>
    </source>
</evidence>
<sequence>MNGHQTTQLSDPFLPNELAHLIIDHLSCGLTSVKPTILYRPSVLKPLLNCSLVSRSFHDRIAHHLFAHLTISQNMVQPGSQSRRTVSGLFDLLKGDPHFSTRVRSLKLYLPSRITFEPTASSAYQTQNLSALLNRLTRLSSFLVLVLGPSTCQFAHLPMEVKVAFENILRTPSLTHIQMQGVSGLPADFFEGCVALKKLECYTSPWFDDGDADGSPSSASGPSHGIAVPFRLRVAWIRSCDSWVGRMISGKSYITNSGSVPGKL</sequence>
<gene>
    <name evidence="1" type="ORF">CPB83DRAFT_854028</name>
</gene>
<reference evidence="1" key="1">
    <citation type="submission" date="2020-11" db="EMBL/GenBank/DDBJ databases">
        <authorList>
            <consortium name="DOE Joint Genome Institute"/>
            <person name="Ahrendt S."/>
            <person name="Riley R."/>
            <person name="Andreopoulos W."/>
            <person name="Labutti K."/>
            <person name="Pangilinan J."/>
            <person name="Ruiz-Duenas F.J."/>
            <person name="Barrasa J.M."/>
            <person name="Sanchez-Garcia M."/>
            <person name="Camarero S."/>
            <person name="Miyauchi S."/>
            <person name="Serrano A."/>
            <person name="Linde D."/>
            <person name="Babiker R."/>
            <person name="Drula E."/>
            <person name="Ayuso-Fernandez I."/>
            <person name="Pacheco R."/>
            <person name="Padilla G."/>
            <person name="Ferreira P."/>
            <person name="Barriuso J."/>
            <person name="Kellner H."/>
            <person name="Castanera R."/>
            <person name="Alfaro M."/>
            <person name="Ramirez L."/>
            <person name="Pisabarro A.G."/>
            <person name="Kuo A."/>
            <person name="Tritt A."/>
            <person name="Lipzen A."/>
            <person name="He G."/>
            <person name="Yan M."/>
            <person name="Ng V."/>
            <person name="Cullen D."/>
            <person name="Martin F."/>
            <person name="Rosso M.-N."/>
            <person name="Henrissat B."/>
            <person name="Hibbett D."/>
            <person name="Martinez A.T."/>
            <person name="Grigoriev I.V."/>
        </authorList>
    </citation>
    <scope>NUCLEOTIDE SEQUENCE</scope>
    <source>
        <strain evidence="1">CBS 506.95</strain>
    </source>
</reference>
<dbReference type="Proteomes" id="UP000807306">
    <property type="component" value="Unassembled WGS sequence"/>
</dbReference>
<dbReference type="EMBL" id="MU157851">
    <property type="protein sequence ID" value="KAF9528649.1"/>
    <property type="molecule type" value="Genomic_DNA"/>
</dbReference>
<name>A0A9P6JQE3_9AGAR</name>
<accession>A0A9P6JQE3</accession>
<organism evidence="1 2">
    <name type="scientific">Crepidotus variabilis</name>
    <dbReference type="NCBI Taxonomy" id="179855"/>
    <lineage>
        <taxon>Eukaryota</taxon>
        <taxon>Fungi</taxon>
        <taxon>Dikarya</taxon>
        <taxon>Basidiomycota</taxon>
        <taxon>Agaricomycotina</taxon>
        <taxon>Agaricomycetes</taxon>
        <taxon>Agaricomycetidae</taxon>
        <taxon>Agaricales</taxon>
        <taxon>Agaricineae</taxon>
        <taxon>Crepidotaceae</taxon>
        <taxon>Crepidotus</taxon>
    </lineage>
</organism>